<keyword evidence="2 4" id="KW-0067">ATP-binding</keyword>
<accession>A0A0S3QSI0</accession>
<dbReference type="STRING" id="1298851.TST_0447"/>
<dbReference type="PATRIC" id="fig|1298851.3.peg.458"/>
<keyword evidence="1 4" id="KW-0547">Nucleotide-binding</keyword>
<dbReference type="GO" id="GO:0005524">
    <property type="term" value="F:ATP binding"/>
    <property type="evidence" value="ECO:0007669"/>
    <property type="project" value="UniProtKB-UniRule"/>
</dbReference>
<protein>
    <submittedName>
        <fullName evidence="7">Nucleotide-binding protein</fullName>
    </submittedName>
</protein>
<evidence type="ECO:0000259" key="5">
    <source>
        <dbReference type="Pfam" id="PF03668"/>
    </source>
</evidence>
<dbReference type="PIRSF" id="PIRSF005052">
    <property type="entry name" value="P-loopkin"/>
    <property type="match status" value="1"/>
</dbReference>
<feature type="domain" description="RapZ C-terminal" evidence="6">
    <location>
        <begin position="164"/>
        <end position="282"/>
    </location>
</feature>
<dbReference type="AlphaFoldDB" id="A0A0S3QSI0"/>
<dbReference type="HAMAP" id="MF_00636">
    <property type="entry name" value="RapZ_like"/>
    <property type="match status" value="1"/>
</dbReference>
<dbReference type="RefSeq" id="WP_068549175.1">
    <property type="nucleotide sequence ID" value="NZ_AP013035.1"/>
</dbReference>
<dbReference type="EMBL" id="AP013035">
    <property type="protein sequence ID" value="BAT71255.1"/>
    <property type="molecule type" value="Genomic_DNA"/>
</dbReference>
<dbReference type="InterPro" id="IPR053930">
    <property type="entry name" value="RapZ-like_N"/>
</dbReference>
<keyword evidence="8" id="KW-1185">Reference proteome</keyword>
<evidence type="ECO:0000256" key="1">
    <source>
        <dbReference type="ARBA" id="ARBA00022741"/>
    </source>
</evidence>
<evidence type="ECO:0000313" key="7">
    <source>
        <dbReference type="EMBL" id="BAT71255.1"/>
    </source>
</evidence>
<dbReference type="Proteomes" id="UP000063234">
    <property type="component" value="Chromosome"/>
</dbReference>
<evidence type="ECO:0000256" key="2">
    <source>
        <dbReference type="ARBA" id="ARBA00022840"/>
    </source>
</evidence>
<sequence>MAKGLNRLVVVSGLSGAGRTTAIKALEDIGFYIVDNLPTVFLHKFLDYLSGQNKKKLAVGISMQSDDEVREFCELYPRLPSNFTKMLLFLTANNDVLLRRFKETRRFHPLLKDTMLDAIKRERDLLKPVMEISDRVIDTSDMNSYALRRFIFDLFSDTLSQKFKISFVSFGFKKGIPSYLDMLFDVRGLPNPFYEEHLRDLDGRTQDIKDFVFSSDSAKNYVDSLIQFLEIAVESLKSDGRLGITIGIGCTGGMHRSVAVAEYLGYKFLNRGYRVSIYHRELGEYKDLLR</sequence>
<proteinExistence type="inferred from homology"/>
<gene>
    <name evidence="7" type="ORF">TST_0447</name>
</gene>
<dbReference type="InterPro" id="IPR005337">
    <property type="entry name" value="RapZ-like"/>
</dbReference>
<dbReference type="KEGG" id="ttk:TST_0447"/>
<dbReference type="PANTHER" id="PTHR30448">
    <property type="entry name" value="RNASE ADAPTER PROTEIN RAPZ"/>
    <property type="match status" value="1"/>
</dbReference>
<dbReference type="Pfam" id="PF22740">
    <property type="entry name" value="PapZ_C"/>
    <property type="match status" value="1"/>
</dbReference>
<dbReference type="NCBIfam" id="NF003828">
    <property type="entry name" value="PRK05416.1"/>
    <property type="match status" value="1"/>
</dbReference>
<feature type="domain" description="RapZ-like N-terminal" evidence="5">
    <location>
        <begin position="8"/>
        <end position="153"/>
    </location>
</feature>
<feature type="binding site" evidence="4">
    <location>
        <begin position="13"/>
        <end position="20"/>
    </location>
    <ligand>
        <name>ATP</name>
        <dbReference type="ChEBI" id="CHEBI:30616"/>
    </ligand>
</feature>
<dbReference type="InterPro" id="IPR027417">
    <property type="entry name" value="P-loop_NTPase"/>
</dbReference>
<dbReference type="SUPFAM" id="SSF52540">
    <property type="entry name" value="P-loop containing nucleoside triphosphate hydrolases"/>
    <property type="match status" value="1"/>
</dbReference>
<organism evidence="7 8">
    <name type="scientific">Thermosulfidibacter takaii (strain DSM 17441 / JCM 13301 / NBRC 103674 / ABI70S6)</name>
    <dbReference type="NCBI Taxonomy" id="1298851"/>
    <lineage>
        <taxon>Bacteria</taxon>
        <taxon>Pseudomonadati</taxon>
        <taxon>Thermosulfidibacterota</taxon>
        <taxon>Thermosulfidibacteria</taxon>
        <taxon>Thermosulfidibacterales</taxon>
        <taxon>Thermosulfidibacteraceae</taxon>
    </lineage>
</organism>
<dbReference type="Pfam" id="PF03668">
    <property type="entry name" value="RapZ-like_N"/>
    <property type="match status" value="1"/>
</dbReference>
<comment type="caution">
    <text evidence="4">Lacks conserved residue(s) required for the propagation of feature annotation.</text>
</comment>
<evidence type="ECO:0000259" key="6">
    <source>
        <dbReference type="Pfam" id="PF22740"/>
    </source>
</evidence>
<keyword evidence="3 4" id="KW-0342">GTP-binding</keyword>
<reference evidence="8" key="1">
    <citation type="journal article" date="2018" name="Science">
        <title>A primordial and reversible TCA cycle in a facultatively chemolithoautotrophic thermophile.</title>
        <authorList>
            <person name="Nunoura T."/>
            <person name="Chikaraishi Y."/>
            <person name="Izaki R."/>
            <person name="Suwa T."/>
            <person name="Sato T."/>
            <person name="Harada T."/>
            <person name="Mori K."/>
            <person name="Kato Y."/>
            <person name="Miyazaki M."/>
            <person name="Shimamura S."/>
            <person name="Yanagawa K."/>
            <person name="Shuto A."/>
            <person name="Ohkouchi N."/>
            <person name="Fujita N."/>
            <person name="Takaki Y."/>
            <person name="Atomi H."/>
            <person name="Takai K."/>
        </authorList>
    </citation>
    <scope>NUCLEOTIDE SEQUENCE [LARGE SCALE GENOMIC DNA]</scope>
    <source>
        <strain evidence="8">DSM 17441 / JCM 13301 / NBRC 103674 / ABI70S6</strain>
    </source>
</reference>
<dbReference type="OrthoDB" id="9784461at2"/>
<dbReference type="PANTHER" id="PTHR30448:SF0">
    <property type="entry name" value="RNASE ADAPTER PROTEIN RAPZ"/>
    <property type="match status" value="1"/>
</dbReference>
<evidence type="ECO:0000313" key="8">
    <source>
        <dbReference type="Proteomes" id="UP000063234"/>
    </source>
</evidence>
<name>A0A0S3QSI0_THET7</name>
<evidence type="ECO:0000256" key="3">
    <source>
        <dbReference type="ARBA" id="ARBA00023134"/>
    </source>
</evidence>
<evidence type="ECO:0000256" key="4">
    <source>
        <dbReference type="HAMAP-Rule" id="MF_00636"/>
    </source>
</evidence>
<dbReference type="InterPro" id="IPR053931">
    <property type="entry name" value="RapZ_C"/>
</dbReference>
<dbReference type="GO" id="GO:0005525">
    <property type="term" value="F:GTP binding"/>
    <property type="evidence" value="ECO:0007669"/>
    <property type="project" value="UniProtKB-UniRule"/>
</dbReference>